<evidence type="ECO:0000313" key="3">
    <source>
        <dbReference type="EMBL" id="KAJ5240515.1"/>
    </source>
</evidence>
<dbReference type="AlphaFoldDB" id="A0A9W9P9V3"/>
<dbReference type="InterPro" id="IPR029058">
    <property type="entry name" value="AB_hydrolase_fold"/>
</dbReference>
<dbReference type="InterPro" id="IPR013736">
    <property type="entry name" value="Xaa-Pro_dipept_C"/>
</dbReference>
<organism evidence="3 4">
    <name type="scientific">Penicillium citrinum</name>
    <dbReference type="NCBI Taxonomy" id="5077"/>
    <lineage>
        <taxon>Eukaryota</taxon>
        <taxon>Fungi</taxon>
        <taxon>Dikarya</taxon>
        <taxon>Ascomycota</taxon>
        <taxon>Pezizomycotina</taxon>
        <taxon>Eurotiomycetes</taxon>
        <taxon>Eurotiomycetidae</taxon>
        <taxon>Eurotiales</taxon>
        <taxon>Aspergillaceae</taxon>
        <taxon>Penicillium</taxon>
    </lineage>
</organism>
<dbReference type="NCBIfam" id="TIGR00976">
    <property type="entry name" value="CocE_NonD"/>
    <property type="match status" value="1"/>
</dbReference>
<dbReference type="GeneID" id="81380193"/>
<protein>
    <recommendedName>
        <fullName evidence="2">Xaa-Pro dipeptidyl-peptidase C-terminal domain-containing protein</fullName>
    </recommendedName>
</protein>
<name>A0A9W9P9V3_PENCI</name>
<dbReference type="PANTHER" id="PTHR43056">
    <property type="entry name" value="PEPTIDASE S9 PROLYL OLIGOPEPTIDASE"/>
    <property type="match status" value="1"/>
</dbReference>
<dbReference type="SUPFAM" id="SSF53474">
    <property type="entry name" value="alpha/beta-Hydrolases"/>
    <property type="match status" value="1"/>
</dbReference>
<reference evidence="3" key="1">
    <citation type="submission" date="2022-11" db="EMBL/GenBank/DDBJ databases">
        <authorList>
            <person name="Petersen C."/>
        </authorList>
    </citation>
    <scope>NUCLEOTIDE SEQUENCE</scope>
    <source>
        <strain evidence="3">IBT 23319</strain>
    </source>
</reference>
<dbReference type="PANTHER" id="PTHR43056:SF10">
    <property type="entry name" value="COCE_NOND FAMILY, PUTATIVE (AFU_ORTHOLOGUE AFUA_7G00600)-RELATED"/>
    <property type="match status" value="1"/>
</dbReference>
<evidence type="ECO:0000313" key="4">
    <source>
        <dbReference type="Proteomes" id="UP001147733"/>
    </source>
</evidence>
<dbReference type="InterPro" id="IPR000383">
    <property type="entry name" value="Xaa-Pro-like_dom"/>
</dbReference>
<accession>A0A9W9P9V3</accession>
<dbReference type="GO" id="GO:0008239">
    <property type="term" value="F:dipeptidyl-peptidase activity"/>
    <property type="evidence" value="ECO:0007669"/>
    <property type="project" value="InterPro"/>
</dbReference>
<dbReference type="GO" id="GO:0017000">
    <property type="term" value="P:antibiotic biosynthetic process"/>
    <property type="evidence" value="ECO:0007669"/>
    <property type="project" value="UniProtKB-ARBA"/>
</dbReference>
<proteinExistence type="predicted"/>
<dbReference type="RefSeq" id="XP_056503520.1">
    <property type="nucleotide sequence ID" value="XM_056641026.1"/>
</dbReference>
<dbReference type="Proteomes" id="UP001147733">
    <property type="component" value="Unassembled WGS sequence"/>
</dbReference>
<dbReference type="Gene3D" id="3.40.50.1820">
    <property type="entry name" value="alpha/beta hydrolase"/>
    <property type="match status" value="1"/>
</dbReference>
<dbReference type="InterPro" id="IPR050585">
    <property type="entry name" value="Xaa-Pro_dipeptidyl-ppase/CocE"/>
</dbReference>
<dbReference type="Gene3D" id="1.10.3020.20">
    <property type="match status" value="1"/>
</dbReference>
<reference evidence="3" key="2">
    <citation type="journal article" date="2023" name="IMA Fungus">
        <title>Comparative genomic study of the Penicillium genus elucidates a diverse pangenome and 15 lateral gene transfer events.</title>
        <authorList>
            <person name="Petersen C."/>
            <person name="Sorensen T."/>
            <person name="Nielsen M.R."/>
            <person name="Sondergaard T.E."/>
            <person name="Sorensen J.L."/>
            <person name="Fitzpatrick D.A."/>
            <person name="Frisvad J.C."/>
            <person name="Nielsen K.L."/>
        </authorList>
    </citation>
    <scope>NUCLEOTIDE SEQUENCE</scope>
    <source>
        <strain evidence="3">IBT 23319</strain>
    </source>
</reference>
<dbReference type="InterPro" id="IPR005674">
    <property type="entry name" value="CocE/Ser_esterase"/>
</dbReference>
<dbReference type="EMBL" id="JAPQKT010000002">
    <property type="protein sequence ID" value="KAJ5240515.1"/>
    <property type="molecule type" value="Genomic_DNA"/>
</dbReference>
<dbReference type="OrthoDB" id="2578740at2759"/>
<keyword evidence="4" id="KW-1185">Reference proteome</keyword>
<sequence>MSLQIASFDVALAPVIAPENEAACQSAPFHPSKTVLPKGFRKSQRNAAFPVETLFEQDVAVPMRDGTKLYCDIFRPTGKSNLPAILVWSPYGKGGNGPHGLHMIEGRFGVPEERLSGYEKFEGLDPADWVGHDYAIVNFDLRGCWNSEGNIPWLGTQDGRDGYDAVECVAKWEWCNGKVALAGNSWLAMSQWFIAAERPPHLAAFAPWEGASDFYRDTLCRGGTPYPYQRFWKILESSMVGRGNVEAITEMLTRYPLFNEYWEDKVAKLERATAPCYVLASYSTSLHTNGSFRGFNALGSTDKWLRVHPKQEWSDLYSDASTEDLRRFLDYYTKDISNEWPTTPRVRVSLLPFNEAPIENIPFQSYPVPQTQYAKLFLTGSGELSLDPPTNLSQMSYLSDFAPTQPDHNAEELLFAYKFTKPTWMIGYSKAVLYLSAEIAQNLDVFVQLRKMDKSGEILQHLNVPVDQLVPPKATPNDVPNTCFLKYLGPTGVLRATHTSTRIPSSDPNAWPRYRHDQKDAVVNANQVYQLEVPIWPSGITFEAGESLVLKVAGHYMSMMEFEFLNNHLDITNIGRHTLHLGYAEGSHIVVPFVEPV</sequence>
<dbReference type="Pfam" id="PF08530">
    <property type="entry name" value="PepX_C"/>
    <property type="match status" value="1"/>
</dbReference>
<gene>
    <name evidence="3" type="ORF">N7469_002106</name>
</gene>
<comment type="caution">
    <text evidence="3">The sequence shown here is derived from an EMBL/GenBank/DDBJ whole genome shotgun (WGS) entry which is preliminary data.</text>
</comment>
<dbReference type="InterPro" id="IPR008979">
    <property type="entry name" value="Galactose-bd-like_sf"/>
</dbReference>
<feature type="domain" description="Xaa-Pro dipeptidyl-peptidase C-terminal" evidence="2">
    <location>
        <begin position="326"/>
        <end position="590"/>
    </location>
</feature>
<dbReference type="SMART" id="SM00939">
    <property type="entry name" value="PepX_C"/>
    <property type="match status" value="1"/>
</dbReference>
<dbReference type="Pfam" id="PF02129">
    <property type="entry name" value="Peptidase_S15"/>
    <property type="match status" value="1"/>
</dbReference>
<evidence type="ECO:0000256" key="1">
    <source>
        <dbReference type="ARBA" id="ARBA00022801"/>
    </source>
</evidence>
<dbReference type="SUPFAM" id="SSF49785">
    <property type="entry name" value="Galactose-binding domain-like"/>
    <property type="match status" value="1"/>
</dbReference>
<keyword evidence="1" id="KW-0378">Hydrolase</keyword>
<dbReference type="GO" id="GO:0072330">
    <property type="term" value="P:monocarboxylic acid biosynthetic process"/>
    <property type="evidence" value="ECO:0007669"/>
    <property type="project" value="UniProtKB-ARBA"/>
</dbReference>
<evidence type="ECO:0000259" key="2">
    <source>
        <dbReference type="SMART" id="SM00939"/>
    </source>
</evidence>
<dbReference type="Gene3D" id="2.60.120.260">
    <property type="entry name" value="Galactose-binding domain-like"/>
    <property type="match status" value="1"/>
</dbReference>